<feature type="transmembrane region" description="Helical" evidence="8">
    <location>
        <begin position="20"/>
        <end position="39"/>
    </location>
</feature>
<organism evidence="10 11">
    <name type="scientific">Chitinimonas arctica</name>
    <dbReference type="NCBI Taxonomy" id="2594795"/>
    <lineage>
        <taxon>Bacteria</taxon>
        <taxon>Pseudomonadati</taxon>
        <taxon>Pseudomonadota</taxon>
        <taxon>Betaproteobacteria</taxon>
        <taxon>Neisseriales</taxon>
        <taxon>Chitinibacteraceae</taxon>
        <taxon>Chitinimonas</taxon>
    </lineage>
</organism>
<evidence type="ECO:0000313" key="10">
    <source>
        <dbReference type="EMBL" id="QDQ28198.1"/>
    </source>
</evidence>
<dbReference type="KEGG" id="cari:FNU76_18620"/>
<protein>
    <submittedName>
        <fullName evidence="10">Tetratricopeptide repeat protein</fullName>
    </submittedName>
</protein>
<reference evidence="11" key="1">
    <citation type="submission" date="2019-07" db="EMBL/GenBank/DDBJ databases">
        <title>Chitinimonas sp. nov., isolated from Ny-Alesund, arctica soil.</title>
        <authorList>
            <person name="Xu Q."/>
            <person name="Peng F."/>
        </authorList>
    </citation>
    <scope>NUCLEOTIDE SEQUENCE [LARGE SCALE GENOMIC DNA]</scope>
    <source>
        <strain evidence="11">R3-44</strain>
    </source>
</reference>
<gene>
    <name evidence="10" type="ORF">FNU76_18620</name>
</gene>
<evidence type="ECO:0000256" key="3">
    <source>
        <dbReference type="ARBA" id="ARBA00022475"/>
    </source>
</evidence>
<comment type="subcellular location">
    <subcellularLocation>
        <location evidence="2">Cell membrane</location>
    </subcellularLocation>
    <subcellularLocation>
        <location evidence="1">Membrane</location>
        <topology evidence="1">Single-pass membrane protein</topology>
    </subcellularLocation>
</comment>
<evidence type="ECO:0000256" key="6">
    <source>
        <dbReference type="ARBA" id="ARBA00023136"/>
    </source>
</evidence>
<evidence type="ECO:0000256" key="8">
    <source>
        <dbReference type="SAM" id="Phobius"/>
    </source>
</evidence>
<evidence type="ECO:0000256" key="7">
    <source>
        <dbReference type="ARBA" id="ARBA00023186"/>
    </source>
</evidence>
<dbReference type="RefSeq" id="WP_144279585.1">
    <property type="nucleotide sequence ID" value="NZ_CP041730.1"/>
</dbReference>
<dbReference type="GO" id="GO:0044877">
    <property type="term" value="F:protein-containing complex binding"/>
    <property type="evidence" value="ECO:0007669"/>
    <property type="project" value="InterPro"/>
</dbReference>
<evidence type="ECO:0000256" key="4">
    <source>
        <dbReference type="ARBA" id="ARBA00022692"/>
    </source>
</evidence>
<feature type="domain" description="Ancillary SecYEG translocon subunit/Cell division coordinator CpoB TPR" evidence="9">
    <location>
        <begin position="16"/>
        <end position="209"/>
    </location>
</feature>
<keyword evidence="4 8" id="KW-0812">Transmembrane</keyword>
<dbReference type="InterPro" id="IPR026039">
    <property type="entry name" value="YfgM"/>
</dbReference>
<evidence type="ECO:0000259" key="9">
    <source>
        <dbReference type="Pfam" id="PF09976"/>
    </source>
</evidence>
<sequence>MAAFDLQEQEQIAELKAWWAQWGKLVMAVIAAIVIGYLGSMGWKLWQKSQAGGAADAYAAVEKAFDAKDPLKTRAAADAMAADYASHALSARAMLLAAKAAHDGKDLAKARTALEWVAGNAKEEAIIDIARLRLSAVLLDQKQYDAALKAVDAPQAEGFAALFAEARGDALTLKGDAPAAKLAYQAALAKLGKEAPSRTLIETKLSALGV</sequence>
<evidence type="ECO:0000256" key="1">
    <source>
        <dbReference type="ARBA" id="ARBA00004167"/>
    </source>
</evidence>
<dbReference type="OrthoDB" id="8521102at2"/>
<evidence type="ECO:0000256" key="5">
    <source>
        <dbReference type="ARBA" id="ARBA00022989"/>
    </source>
</evidence>
<keyword evidence="7" id="KW-0143">Chaperone</keyword>
<accession>A0A516SJH7</accession>
<dbReference type="GO" id="GO:0005886">
    <property type="term" value="C:plasma membrane"/>
    <property type="evidence" value="ECO:0007669"/>
    <property type="project" value="UniProtKB-SubCell"/>
</dbReference>
<proteinExistence type="predicted"/>
<keyword evidence="11" id="KW-1185">Reference proteome</keyword>
<dbReference type="EMBL" id="CP041730">
    <property type="protein sequence ID" value="QDQ28198.1"/>
    <property type="molecule type" value="Genomic_DNA"/>
</dbReference>
<dbReference type="PIRSF" id="PIRSF006170">
    <property type="entry name" value="YfgM"/>
    <property type="match status" value="1"/>
</dbReference>
<evidence type="ECO:0000256" key="2">
    <source>
        <dbReference type="ARBA" id="ARBA00004236"/>
    </source>
</evidence>
<keyword evidence="6 8" id="KW-0472">Membrane</keyword>
<dbReference type="InterPro" id="IPR018704">
    <property type="entry name" value="SecYEG/CpoB_TPR"/>
</dbReference>
<dbReference type="PANTHER" id="PTHR38035:SF1">
    <property type="entry name" value="ANCILLARY SECYEG TRANSLOCON SUBUNIT"/>
    <property type="match status" value="1"/>
</dbReference>
<evidence type="ECO:0000313" key="11">
    <source>
        <dbReference type="Proteomes" id="UP000317550"/>
    </source>
</evidence>
<dbReference type="Proteomes" id="UP000317550">
    <property type="component" value="Chromosome"/>
</dbReference>
<keyword evidence="5 8" id="KW-1133">Transmembrane helix</keyword>
<name>A0A516SJH7_9NEIS</name>
<dbReference type="PANTHER" id="PTHR38035">
    <property type="entry name" value="UPF0070 PROTEIN YFGM"/>
    <property type="match status" value="1"/>
</dbReference>
<dbReference type="Pfam" id="PF09976">
    <property type="entry name" value="TPR_21"/>
    <property type="match status" value="1"/>
</dbReference>
<dbReference type="AlphaFoldDB" id="A0A516SJH7"/>
<keyword evidence="3" id="KW-1003">Cell membrane</keyword>